<evidence type="ECO:0000313" key="2">
    <source>
        <dbReference type="EMBL" id="VVU95624.1"/>
    </source>
</evidence>
<evidence type="ECO:0000256" key="1">
    <source>
        <dbReference type="SAM" id="MobiDB-lite"/>
    </source>
</evidence>
<dbReference type="EMBL" id="CABVLZ010000007">
    <property type="protein sequence ID" value="VVU95624.1"/>
    <property type="molecule type" value="Genomic_DNA"/>
</dbReference>
<reference evidence="2" key="1">
    <citation type="submission" date="2019-09" db="EMBL/GenBank/DDBJ databases">
        <authorList>
            <person name="Needham M D."/>
        </authorList>
    </citation>
    <scope>NUCLEOTIDE SEQUENCE</scope>
</reference>
<protein>
    <submittedName>
        <fullName evidence="2">Uncharacterized protein</fullName>
    </submittedName>
</protein>
<accession>A0A5E8CL76</accession>
<gene>
    <name evidence="2" type="ORF">CPAV1605_1376</name>
</gene>
<proteinExistence type="predicted"/>
<sequence length="208" mass="24693">MENDESEIITRMQAMHVNPISFGMKDLGEVLDEIEASPSFDEICVDKIISNFINWARKNSTHKFPRTNHAWENLIRCQFSKIKVHVDPRALYHDLDRDYRSFNVHFQILADRIKTFVEKPKNQKWSEMILMRKLRTFCNFVTDIPCDVIMRELYHRNLLKDAQINFSLNVAKRRRSSDIDSESDSEQEAQFKGVIINNPESFKRQRKL</sequence>
<organism evidence="2">
    <name type="scientific">seawater metagenome</name>
    <dbReference type="NCBI Taxonomy" id="1561972"/>
    <lineage>
        <taxon>unclassified sequences</taxon>
        <taxon>metagenomes</taxon>
        <taxon>ecological metagenomes</taxon>
    </lineage>
</organism>
<dbReference type="AlphaFoldDB" id="A0A5E8CL76"/>
<name>A0A5E8CL76_9ZZZZ</name>
<feature type="region of interest" description="Disordered" evidence="1">
    <location>
        <begin position="177"/>
        <end position="208"/>
    </location>
</feature>